<evidence type="ECO:0000256" key="8">
    <source>
        <dbReference type="ARBA" id="ARBA00040531"/>
    </source>
</evidence>
<dbReference type="Proteomes" id="UP000813824">
    <property type="component" value="Unassembled WGS sequence"/>
</dbReference>
<proteinExistence type="predicted"/>
<comment type="subcellular location">
    <subcellularLocation>
        <location evidence="1">Nucleus</location>
    </subcellularLocation>
</comment>
<evidence type="ECO:0000313" key="12">
    <source>
        <dbReference type="EMBL" id="KAH8086648.1"/>
    </source>
</evidence>
<organism evidence="12 13">
    <name type="scientific">Cristinia sonorae</name>
    <dbReference type="NCBI Taxonomy" id="1940300"/>
    <lineage>
        <taxon>Eukaryota</taxon>
        <taxon>Fungi</taxon>
        <taxon>Dikarya</taxon>
        <taxon>Basidiomycota</taxon>
        <taxon>Agaricomycotina</taxon>
        <taxon>Agaricomycetes</taxon>
        <taxon>Agaricomycetidae</taxon>
        <taxon>Agaricales</taxon>
        <taxon>Pleurotineae</taxon>
        <taxon>Stephanosporaceae</taxon>
        <taxon>Cristinia</taxon>
    </lineage>
</organism>
<dbReference type="InterPro" id="IPR036397">
    <property type="entry name" value="RNaseH_sf"/>
</dbReference>
<evidence type="ECO:0000256" key="10">
    <source>
        <dbReference type="SAM" id="MobiDB-lite"/>
    </source>
</evidence>
<dbReference type="SUPFAM" id="SSF53098">
    <property type="entry name" value="Ribonuclease H-like"/>
    <property type="match status" value="1"/>
</dbReference>
<reference evidence="12" key="1">
    <citation type="journal article" date="2021" name="New Phytol.">
        <title>Evolutionary innovations through gain and loss of genes in the ectomycorrhizal Boletales.</title>
        <authorList>
            <person name="Wu G."/>
            <person name="Miyauchi S."/>
            <person name="Morin E."/>
            <person name="Kuo A."/>
            <person name="Drula E."/>
            <person name="Varga T."/>
            <person name="Kohler A."/>
            <person name="Feng B."/>
            <person name="Cao Y."/>
            <person name="Lipzen A."/>
            <person name="Daum C."/>
            <person name="Hundley H."/>
            <person name="Pangilinan J."/>
            <person name="Johnson J."/>
            <person name="Barry K."/>
            <person name="LaButti K."/>
            <person name="Ng V."/>
            <person name="Ahrendt S."/>
            <person name="Min B."/>
            <person name="Choi I.G."/>
            <person name="Park H."/>
            <person name="Plett J.M."/>
            <person name="Magnuson J."/>
            <person name="Spatafora J.W."/>
            <person name="Nagy L.G."/>
            <person name="Henrissat B."/>
            <person name="Grigoriev I.V."/>
            <person name="Yang Z.L."/>
            <person name="Xu J."/>
            <person name="Martin F.M."/>
        </authorList>
    </citation>
    <scope>NUCLEOTIDE SEQUENCE</scope>
    <source>
        <strain evidence="12">KKN 215</strain>
    </source>
</reference>
<evidence type="ECO:0000256" key="6">
    <source>
        <dbReference type="ARBA" id="ARBA00022842"/>
    </source>
</evidence>
<keyword evidence="7" id="KW-0539">Nucleus</keyword>
<keyword evidence="6" id="KW-0460">Magnesium</keyword>
<evidence type="ECO:0000256" key="2">
    <source>
        <dbReference type="ARBA" id="ARBA00022722"/>
    </source>
</evidence>
<name>A0A8K0UFY8_9AGAR</name>
<feature type="compositionally biased region" description="Basic and acidic residues" evidence="10">
    <location>
        <begin position="313"/>
        <end position="326"/>
    </location>
</feature>
<evidence type="ECO:0000256" key="1">
    <source>
        <dbReference type="ARBA" id="ARBA00004123"/>
    </source>
</evidence>
<dbReference type="Gene3D" id="3.30.420.10">
    <property type="entry name" value="Ribonuclease H-like superfamily/Ribonuclease H"/>
    <property type="match status" value="1"/>
</dbReference>
<evidence type="ECO:0000256" key="9">
    <source>
        <dbReference type="ARBA" id="ARBA00042761"/>
    </source>
</evidence>
<dbReference type="GO" id="GO:0046872">
    <property type="term" value="F:metal ion binding"/>
    <property type="evidence" value="ECO:0007669"/>
    <property type="project" value="UniProtKB-KW"/>
</dbReference>
<dbReference type="InterPro" id="IPR002562">
    <property type="entry name" value="3'-5'_exonuclease_dom"/>
</dbReference>
<dbReference type="GO" id="GO:0005634">
    <property type="term" value="C:nucleus"/>
    <property type="evidence" value="ECO:0007669"/>
    <property type="project" value="UniProtKB-SubCell"/>
</dbReference>
<dbReference type="EMBL" id="JAEVFJ010000042">
    <property type="protein sequence ID" value="KAH8086648.1"/>
    <property type="molecule type" value="Genomic_DNA"/>
</dbReference>
<evidence type="ECO:0000313" key="13">
    <source>
        <dbReference type="Proteomes" id="UP000813824"/>
    </source>
</evidence>
<accession>A0A8K0UFY8</accession>
<keyword evidence="5" id="KW-0269">Exonuclease</keyword>
<dbReference type="GO" id="GO:0006139">
    <property type="term" value="P:nucleobase-containing compound metabolic process"/>
    <property type="evidence" value="ECO:0007669"/>
    <property type="project" value="InterPro"/>
</dbReference>
<dbReference type="SMART" id="SM00474">
    <property type="entry name" value="35EXOc"/>
    <property type="match status" value="1"/>
</dbReference>
<dbReference type="GO" id="GO:0003676">
    <property type="term" value="F:nucleic acid binding"/>
    <property type="evidence" value="ECO:0007669"/>
    <property type="project" value="InterPro"/>
</dbReference>
<gene>
    <name evidence="12" type="ORF">BXZ70DRAFT_956376</name>
</gene>
<dbReference type="InterPro" id="IPR051132">
    <property type="entry name" value="3-5_Exonuclease_domain"/>
</dbReference>
<dbReference type="PANTHER" id="PTHR13620">
    <property type="entry name" value="3-5 EXONUCLEASE"/>
    <property type="match status" value="1"/>
</dbReference>
<sequence>MNAVFWPYLCNSRRSFSSRSGSITPRRHCEPIHWSFHSPRISTLKGTLLSLFRMATQQQHQQSKPPPPPELPLYSWMERSPGSRLVYIRYPEAAELELSQQPLVGPLGFDLEWKPCFVKGQKENPVAVVQLASADRILLIQVSAMHTFPVKLREVLEDPAIVKAGVSILNDTKKLWHDYGVNVSNCVDLGLLARTVDNPHWKGKYSWPIGLSRLCEVYFGQSLAKGKVQRSNWESLLSAKQQEYAANDCHSGWALYQHLSAMIPVMTELPLPSFYSFDLTNGMAFQPSTSLIPVSTRVLWNPHNPFYDPGPPPEKKQKEQKEETTKSEGTASGTQSGAASPRPFLGPSSSASRPDHAGRGMRLSEPRRTGRGRGRAQEGPSQWSDGTRFGRHHRNSGAGRGEPSDVQVRAS</sequence>
<evidence type="ECO:0000256" key="3">
    <source>
        <dbReference type="ARBA" id="ARBA00022723"/>
    </source>
</evidence>
<feature type="domain" description="3'-5' exonuclease" evidence="11">
    <location>
        <begin position="85"/>
        <end position="264"/>
    </location>
</feature>
<evidence type="ECO:0000256" key="5">
    <source>
        <dbReference type="ARBA" id="ARBA00022839"/>
    </source>
</evidence>
<dbReference type="CDD" id="cd06141">
    <property type="entry name" value="WRN_exo"/>
    <property type="match status" value="1"/>
</dbReference>
<dbReference type="PANTHER" id="PTHR13620:SF109">
    <property type="entry name" value="3'-5' EXONUCLEASE"/>
    <property type="match status" value="1"/>
</dbReference>
<keyword evidence="3" id="KW-0479">Metal-binding</keyword>
<keyword evidence="2" id="KW-0540">Nuclease</keyword>
<dbReference type="OrthoDB" id="1920326at2759"/>
<dbReference type="Pfam" id="PF01612">
    <property type="entry name" value="DNA_pol_A_exo1"/>
    <property type="match status" value="1"/>
</dbReference>
<evidence type="ECO:0000256" key="4">
    <source>
        <dbReference type="ARBA" id="ARBA00022801"/>
    </source>
</evidence>
<keyword evidence="13" id="KW-1185">Reference proteome</keyword>
<comment type="caution">
    <text evidence="12">The sequence shown here is derived from an EMBL/GenBank/DDBJ whole genome shotgun (WGS) entry which is preliminary data.</text>
</comment>
<evidence type="ECO:0000256" key="7">
    <source>
        <dbReference type="ARBA" id="ARBA00023242"/>
    </source>
</evidence>
<evidence type="ECO:0000259" key="11">
    <source>
        <dbReference type="SMART" id="SM00474"/>
    </source>
</evidence>
<dbReference type="InterPro" id="IPR012337">
    <property type="entry name" value="RNaseH-like_sf"/>
</dbReference>
<feature type="compositionally biased region" description="Basic and acidic residues" evidence="10">
    <location>
        <begin position="353"/>
        <end position="368"/>
    </location>
</feature>
<dbReference type="AlphaFoldDB" id="A0A8K0UFY8"/>
<protein>
    <recommendedName>
        <fullName evidence="8">3'-5' exonuclease</fullName>
    </recommendedName>
    <alternativeName>
        <fullName evidence="9">Werner Syndrome-like exonuclease</fullName>
    </alternativeName>
</protein>
<dbReference type="GO" id="GO:0008408">
    <property type="term" value="F:3'-5' exonuclease activity"/>
    <property type="evidence" value="ECO:0007669"/>
    <property type="project" value="InterPro"/>
</dbReference>
<keyword evidence="4" id="KW-0378">Hydrolase</keyword>
<feature type="region of interest" description="Disordered" evidence="10">
    <location>
        <begin position="303"/>
        <end position="411"/>
    </location>
</feature>